<accession>E2BT83</accession>
<dbReference type="GO" id="GO:0008083">
    <property type="term" value="F:growth factor activity"/>
    <property type="evidence" value="ECO:0007669"/>
    <property type="project" value="InterPro"/>
</dbReference>
<dbReference type="GO" id="GO:0016020">
    <property type="term" value="C:membrane"/>
    <property type="evidence" value="ECO:0007669"/>
    <property type="project" value="InterPro"/>
</dbReference>
<gene>
    <name evidence="3" type="ORF">EAI_03794</name>
</gene>
<dbReference type="OrthoDB" id="6370328at2759"/>
<dbReference type="Pfam" id="PF00341">
    <property type="entry name" value="PDGF"/>
    <property type="match status" value="1"/>
</dbReference>
<evidence type="ECO:0000313" key="3">
    <source>
        <dbReference type="EMBL" id="EFN81085.1"/>
    </source>
</evidence>
<evidence type="ECO:0000256" key="1">
    <source>
        <dbReference type="SAM" id="MobiDB-lite"/>
    </source>
</evidence>
<dbReference type="PROSITE" id="PS50278">
    <property type="entry name" value="PDGF_2"/>
    <property type="match status" value="1"/>
</dbReference>
<feature type="domain" description="Platelet-derived growth factor (PDGF) family profile" evidence="2">
    <location>
        <begin position="140"/>
        <end position="241"/>
    </location>
</feature>
<sequence length="279" mass="30916">MKCVHEQLLDRSPPLKHTSCCFAQGYTDDDNSERDKAAAVDASATISSSSSSTITTRATSTTPKWPANGDGKNQAKANERGTAAQYSGYQPKNDYPPMSAHSDYKWRTLGTRESVTQTRSNMLQYIKNGVYNKGHPAYREALRYSEKVKDEASCRWPRAKVIRVSDVRPDPSVNYHPHCAILHECSDNTGCCKSDELTCVANKSHTVQLTFYAFGRSDNPHNSQLATRSGHKNRNAAPKFGQACALSARIILRANTPTFLELFASAQQNARRKSGHTVR</sequence>
<dbReference type="SUPFAM" id="SSF57501">
    <property type="entry name" value="Cystine-knot cytokines"/>
    <property type="match status" value="1"/>
</dbReference>
<feature type="compositionally biased region" description="Low complexity" evidence="1">
    <location>
        <begin position="39"/>
        <end position="62"/>
    </location>
</feature>
<dbReference type="PANTHER" id="PTHR21719">
    <property type="entry name" value="FI06402P-RELATED"/>
    <property type="match status" value="1"/>
</dbReference>
<evidence type="ECO:0000313" key="4">
    <source>
        <dbReference type="Proteomes" id="UP000008237"/>
    </source>
</evidence>
<dbReference type="InterPro" id="IPR029034">
    <property type="entry name" value="Cystine-knot_cytokine"/>
</dbReference>
<proteinExistence type="predicted"/>
<dbReference type="EMBL" id="GL450384">
    <property type="protein sequence ID" value="EFN81085.1"/>
    <property type="molecule type" value="Genomic_DNA"/>
</dbReference>
<evidence type="ECO:0000259" key="2">
    <source>
        <dbReference type="PROSITE" id="PS50278"/>
    </source>
</evidence>
<keyword evidence="4" id="KW-1185">Reference proteome</keyword>
<dbReference type="InterPro" id="IPR000072">
    <property type="entry name" value="PDGF/VEGF_dom"/>
</dbReference>
<organism evidence="4">
    <name type="scientific">Harpegnathos saltator</name>
    <name type="common">Jerdon's jumping ant</name>
    <dbReference type="NCBI Taxonomy" id="610380"/>
    <lineage>
        <taxon>Eukaryota</taxon>
        <taxon>Metazoa</taxon>
        <taxon>Ecdysozoa</taxon>
        <taxon>Arthropoda</taxon>
        <taxon>Hexapoda</taxon>
        <taxon>Insecta</taxon>
        <taxon>Pterygota</taxon>
        <taxon>Neoptera</taxon>
        <taxon>Endopterygota</taxon>
        <taxon>Hymenoptera</taxon>
        <taxon>Apocrita</taxon>
        <taxon>Aculeata</taxon>
        <taxon>Formicoidea</taxon>
        <taxon>Formicidae</taxon>
        <taxon>Ponerinae</taxon>
        <taxon>Ponerini</taxon>
        <taxon>Harpegnathos</taxon>
    </lineage>
</organism>
<dbReference type="AlphaFoldDB" id="E2BT83"/>
<dbReference type="Gene3D" id="2.10.90.10">
    <property type="entry name" value="Cystine-knot cytokines"/>
    <property type="match status" value="1"/>
</dbReference>
<protein>
    <recommendedName>
        <fullName evidence="2">Platelet-derived growth factor (PDGF) family profile domain-containing protein</fullName>
    </recommendedName>
</protein>
<reference evidence="3 4" key="1">
    <citation type="journal article" date="2010" name="Science">
        <title>Genomic comparison of the ants Camponotus floridanus and Harpegnathos saltator.</title>
        <authorList>
            <person name="Bonasio R."/>
            <person name="Zhang G."/>
            <person name="Ye C."/>
            <person name="Mutti N.S."/>
            <person name="Fang X."/>
            <person name="Qin N."/>
            <person name="Donahue G."/>
            <person name="Yang P."/>
            <person name="Li Q."/>
            <person name="Li C."/>
            <person name="Zhang P."/>
            <person name="Huang Z."/>
            <person name="Berger S.L."/>
            <person name="Reinberg D."/>
            <person name="Wang J."/>
            <person name="Liebig J."/>
        </authorList>
    </citation>
    <scope>NUCLEOTIDE SEQUENCE [LARGE SCALE GENOMIC DNA]</scope>
    <source>
        <strain evidence="3 4">R22 G/1</strain>
    </source>
</reference>
<dbReference type="PANTHER" id="PTHR21719:SF1">
    <property type="entry name" value="FI06402P-RELATED"/>
    <property type="match status" value="1"/>
</dbReference>
<name>E2BT83_HARSA</name>
<dbReference type="STRING" id="610380.E2BT83"/>
<dbReference type="Proteomes" id="UP000008237">
    <property type="component" value="Unassembled WGS sequence"/>
</dbReference>
<dbReference type="GO" id="GO:0035099">
    <property type="term" value="P:hemocyte migration"/>
    <property type="evidence" value="ECO:0007669"/>
    <property type="project" value="TreeGrafter"/>
</dbReference>
<dbReference type="InParanoid" id="E2BT83"/>
<feature type="region of interest" description="Disordered" evidence="1">
    <location>
        <begin position="26"/>
        <end position="94"/>
    </location>
</feature>